<feature type="transmembrane region" description="Helical" evidence="1">
    <location>
        <begin position="149"/>
        <end position="165"/>
    </location>
</feature>
<name>A0A1F6NYP0_9BACT</name>
<evidence type="ECO:0000313" key="2">
    <source>
        <dbReference type="EMBL" id="OGH88843.1"/>
    </source>
</evidence>
<dbReference type="AlphaFoldDB" id="A0A1F6NYP0"/>
<dbReference type="Proteomes" id="UP000178490">
    <property type="component" value="Unassembled WGS sequence"/>
</dbReference>
<keyword evidence="1" id="KW-1133">Transmembrane helix</keyword>
<evidence type="ECO:0008006" key="4">
    <source>
        <dbReference type="Google" id="ProtNLM"/>
    </source>
</evidence>
<feature type="transmembrane region" description="Helical" evidence="1">
    <location>
        <begin position="90"/>
        <end position="106"/>
    </location>
</feature>
<evidence type="ECO:0000256" key="1">
    <source>
        <dbReference type="SAM" id="Phobius"/>
    </source>
</evidence>
<dbReference type="EMBL" id="MFRC01000060">
    <property type="protein sequence ID" value="OGH88843.1"/>
    <property type="molecule type" value="Genomic_DNA"/>
</dbReference>
<comment type="caution">
    <text evidence="2">The sequence shown here is derived from an EMBL/GenBank/DDBJ whole genome shotgun (WGS) entry which is preliminary data.</text>
</comment>
<organism evidence="2 3">
    <name type="scientific">Candidatus Magasanikbacteria bacterium RIFOXYD2_FULL_36_9</name>
    <dbReference type="NCBI Taxonomy" id="1798707"/>
    <lineage>
        <taxon>Bacteria</taxon>
        <taxon>Candidatus Magasanikiibacteriota</taxon>
    </lineage>
</organism>
<feature type="transmembrane region" description="Helical" evidence="1">
    <location>
        <begin position="56"/>
        <end position="78"/>
    </location>
</feature>
<reference evidence="2 3" key="1">
    <citation type="journal article" date="2016" name="Nat. Commun.">
        <title>Thousands of microbial genomes shed light on interconnected biogeochemical processes in an aquifer system.</title>
        <authorList>
            <person name="Anantharaman K."/>
            <person name="Brown C.T."/>
            <person name="Hug L.A."/>
            <person name="Sharon I."/>
            <person name="Castelle C.J."/>
            <person name="Probst A.J."/>
            <person name="Thomas B.C."/>
            <person name="Singh A."/>
            <person name="Wilkins M.J."/>
            <person name="Karaoz U."/>
            <person name="Brodie E.L."/>
            <person name="Williams K.H."/>
            <person name="Hubbard S.S."/>
            <person name="Banfield J.F."/>
        </authorList>
    </citation>
    <scope>NUCLEOTIDE SEQUENCE [LARGE SCALE GENOMIC DNA]</scope>
</reference>
<feature type="transmembrane region" description="Helical" evidence="1">
    <location>
        <begin position="126"/>
        <end position="144"/>
    </location>
</feature>
<sequence>MRLYYFYELLTAPGVMMHELGHAIFCLSAGVKVYRIRLFQFGKTAGFVEHDEPNNFFQGFLISVGPLIVNSLFALFAFAKFNYSTTDWRPWVWLYFGVVIGLHAIPSDGDDHALLVLANRRFWKNPLVIIGYPFILLLYIFYLLKRLHIDWLFVFLLFWLGHIYLKK</sequence>
<accession>A0A1F6NYP0</accession>
<keyword evidence="1" id="KW-0472">Membrane</keyword>
<gene>
    <name evidence="2" type="ORF">A2537_02585</name>
</gene>
<keyword evidence="1" id="KW-0812">Transmembrane</keyword>
<dbReference type="Pfam" id="PF13398">
    <property type="entry name" value="Peptidase_M50B"/>
    <property type="match status" value="1"/>
</dbReference>
<proteinExistence type="predicted"/>
<protein>
    <recommendedName>
        <fullName evidence="4">Peptidase M50 domain-containing protein</fullName>
    </recommendedName>
</protein>
<dbReference type="InterPro" id="IPR049500">
    <property type="entry name" value="Peptidase_M50B-like"/>
</dbReference>
<evidence type="ECO:0000313" key="3">
    <source>
        <dbReference type="Proteomes" id="UP000178490"/>
    </source>
</evidence>